<comment type="caution">
    <text evidence="2">The sequence shown here is derived from an EMBL/GenBank/DDBJ whole genome shotgun (WGS) entry which is preliminary data.</text>
</comment>
<organism evidence="2 3">
    <name type="scientific">Metarhizium humberi</name>
    <dbReference type="NCBI Taxonomy" id="2596975"/>
    <lineage>
        <taxon>Eukaryota</taxon>
        <taxon>Fungi</taxon>
        <taxon>Dikarya</taxon>
        <taxon>Ascomycota</taxon>
        <taxon>Pezizomycotina</taxon>
        <taxon>Sordariomycetes</taxon>
        <taxon>Hypocreomycetidae</taxon>
        <taxon>Hypocreales</taxon>
        <taxon>Clavicipitaceae</taxon>
        <taxon>Metarhizium</taxon>
    </lineage>
</organism>
<keyword evidence="3" id="KW-1185">Reference proteome</keyword>
<dbReference type="AlphaFoldDB" id="A0A9P8S5A9"/>
<reference evidence="2 3" key="1">
    <citation type="submission" date="2020-07" db="EMBL/GenBank/DDBJ databases">
        <title>Metarhizium humberi genome.</title>
        <authorList>
            <person name="Lysoe E."/>
        </authorList>
    </citation>
    <scope>NUCLEOTIDE SEQUENCE [LARGE SCALE GENOMIC DNA]</scope>
    <source>
        <strain evidence="2 3">ESALQ1638</strain>
    </source>
</reference>
<gene>
    <name evidence="2" type="ORF">MHUMG1_07948</name>
</gene>
<dbReference type="Proteomes" id="UP000764110">
    <property type="component" value="Unassembled WGS sequence"/>
</dbReference>
<evidence type="ECO:0000313" key="3">
    <source>
        <dbReference type="Proteomes" id="UP000764110"/>
    </source>
</evidence>
<feature type="region of interest" description="Disordered" evidence="1">
    <location>
        <begin position="82"/>
        <end position="105"/>
    </location>
</feature>
<name>A0A9P8S5A9_9HYPO</name>
<accession>A0A9P8S5A9</accession>
<dbReference type="EMBL" id="JACEFI010000017">
    <property type="protein sequence ID" value="KAH0594109.1"/>
    <property type="molecule type" value="Genomic_DNA"/>
</dbReference>
<evidence type="ECO:0000313" key="2">
    <source>
        <dbReference type="EMBL" id="KAH0594109.1"/>
    </source>
</evidence>
<proteinExistence type="predicted"/>
<evidence type="ECO:0000256" key="1">
    <source>
        <dbReference type="SAM" id="MobiDB-lite"/>
    </source>
</evidence>
<sequence length="135" mass="14408">MAGAADAVRSDGVHETTASVTALLRCGTRSGTTNRQPRLQGWREAADAEAVVGACTEPRIRGYGGAVADGTMIPVISCLEDASQAHQRRETSRVGPSSDSDKVWPDVRSMEINWQEGAFSSWSNAHTRDKAPPPT</sequence>
<protein>
    <submittedName>
        <fullName evidence="2">Uncharacterized protein</fullName>
    </submittedName>
</protein>